<keyword evidence="7 11" id="KW-0862">Zinc</keyword>
<dbReference type="AlphaFoldDB" id="A0A267EQF4"/>
<protein>
    <recommendedName>
        <fullName evidence="4 11">Carbonic anhydrase</fullName>
        <ecNumber evidence="4 11">4.2.1.1</ecNumber>
    </recommendedName>
</protein>
<evidence type="ECO:0000256" key="5">
    <source>
        <dbReference type="ARBA" id="ARBA00022530"/>
    </source>
</evidence>
<dbReference type="InterPro" id="IPR036398">
    <property type="entry name" value="CA_dom_sf"/>
</dbReference>
<reference evidence="13 14" key="1">
    <citation type="submission" date="2017-06" db="EMBL/GenBank/DDBJ databases">
        <title>A platform for efficient transgenesis in Macrostomum lignano, a flatworm model organism for stem cell research.</title>
        <authorList>
            <person name="Berezikov E."/>
        </authorList>
    </citation>
    <scope>NUCLEOTIDE SEQUENCE [LARGE SCALE GENOMIC DNA]</scope>
    <source>
        <strain evidence="13">DV1</strain>
        <tissue evidence="13">Whole organism</tissue>
    </source>
</reference>
<evidence type="ECO:0000256" key="11">
    <source>
        <dbReference type="RuleBase" id="RU367011"/>
    </source>
</evidence>
<dbReference type="PROSITE" id="PS51144">
    <property type="entry name" value="ALPHA_CA_2"/>
    <property type="match status" value="1"/>
</dbReference>
<comment type="caution">
    <text evidence="13">The sequence shown here is derived from an EMBL/GenBank/DDBJ whole genome shotgun (WGS) entry which is preliminary data.</text>
</comment>
<evidence type="ECO:0000256" key="9">
    <source>
        <dbReference type="ARBA" id="ARBA00023239"/>
    </source>
</evidence>
<comment type="function">
    <text evidence="11">Reversible hydration of carbon dioxide.</text>
</comment>
<dbReference type="EC" id="4.2.1.1" evidence="4 11"/>
<dbReference type="Pfam" id="PF00194">
    <property type="entry name" value="Carb_anhydrase"/>
    <property type="match status" value="1"/>
</dbReference>
<dbReference type="GO" id="GO:0005737">
    <property type="term" value="C:cytoplasm"/>
    <property type="evidence" value="ECO:0007669"/>
    <property type="project" value="TreeGrafter"/>
</dbReference>
<keyword evidence="6 11" id="KW-0479">Metal-binding</keyword>
<dbReference type="Proteomes" id="UP000215902">
    <property type="component" value="Unassembled WGS sequence"/>
</dbReference>
<evidence type="ECO:0000256" key="7">
    <source>
        <dbReference type="ARBA" id="ARBA00022833"/>
    </source>
</evidence>
<dbReference type="PROSITE" id="PS00162">
    <property type="entry name" value="ALPHA_CA_1"/>
    <property type="match status" value="1"/>
</dbReference>
<comment type="subcellular location">
    <subcellularLocation>
        <location evidence="2">Secreted</location>
        <location evidence="2">Extracellular space</location>
        <location evidence="2">Extracellular matrix</location>
    </subcellularLocation>
</comment>
<dbReference type="PANTHER" id="PTHR18952:SF141">
    <property type="entry name" value="CARBONIC ANHYDRASE"/>
    <property type="match status" value="1"/>
</dbReference>
<evidence type="ECO:0000256" key="4">
    <source>
        <dbReference type="ARBA" id="ARBA00012925"/>
    </source>
</evidence>
<dbReference type="EMBL" id="NIVC01001817">
    <property type="protein sequence ID" value="PAA63721.1"/>
    <property type="molecule type" value="Genomic_DNA"/>
</dbReference>
<evidence type="ECO:0000313" key="13">
    <source>
        <dbReference type="EMBL" id="PAA63721.1"/>
    </source>
</evidence>
<keyword evidence="14" id="KW-1185">Reference proteome</keyword>
<dbReference type="FunFam" id="3.10.200.10:FF:000003">
    <property type="entry name" value="Carbonic anhydrase 12"/>
    <property type="match status" value="1"/>
</dbReference>
<comment type="catalytic activity">
    <reaction evidence="10 11">
        <text>hydrogencarbonate + H(+) = CO2 + H2O</text>
        <dbReference type="Rhea" id="RHEA:10748"/>
        <dbReference type="ChEBI" id="CHEBI:15377"/>
        <dbReference type="ChEBI" id="CHEBI:15378"/>
        <dbReference type="ChEBI" id="CHEBI:16526"/>
        <dbReference type="ChEBI" id="CHEBI:17544"/>
        <dbReference type="EC" id="4.2.1.1"/>
    </reaction>
</comment>
<comment type="similarity">
    <text evidence="3 11">Belongs to the alpha-carbonic anhydrase family.</text>
</comment>
<evidence type="ECO:0000256" key="8">
    <source>
        <dbReference type="ARBA" id="ARBA00023180"/>
    </source>
</evidence>
<dbReference type="Gene3D" id="3.10.200.10">
    <property type="entry name" value="Alpha carbonic anhydrase"/>
    <property type="match status" value="1"/>
</dbReference>
<dbReference type="InterPro" id="IPR018338">
    <property type="entry name" value="Carbonic_anhydrase_a-class_CS"/>
</dbReference>
<evidence type="ECO:0000256" key="2">
    <source>
        <dbReference type="ARBA" id="ARBA00004498"/>
    </source>
</evidence>
<dbReference type="PANTHER" id="PTHR18952">
    <property type="entry name" value="CARBONIC ANHYDRASE"/>
    <property type="match status" value="1"/>
</dbReference>
<proteinExistence type="inferred from homology"/>
<keyword evidence="5" id="KW-0964">Secreted</keyword>
<dbReference type="SMART" id="SM01057">
    <property type="entry name" value="Carb_anhydrase"/>
    <property type="match status" value="1"/>
</dbReference>
<evidence type="ECO:0000256" key="1">
    <source>
        <dbReference type="ARBA" id="ARBA00001947"/>
    </source>
</evidence>
<name>A0A267EQF4_9PLAT</name>
<evidence type="ECO:0000256" key="3">
    <source>
        <dbReference type="ARBA" id="ARBA00010718"/>
    </source>
</evidence>
<dbReference type="GO" id="GO:0004089">
    <property type="term" value="F:carbonate dehydratase activity"/>
    <property type="evidence" value="ECO:0007669"/>
    <property type="project" value="UniProtKB-UniRule"/>
</dbReference>
<comment type="cofactor">
    <cofactor evidence="1 11">
        <name>Zn(2+)</name>
        <dbReference type="ChEBI" id="CHEBI:29105"/>
    </cofactor>
</comment>
<keyword evidence="9 11" id="KW-0456">Lyase</keyword>
<dbReference type="OrthoDB" id="429145at2759"/>
<dbReference type="InterPro" id="IPR001148">
    <property type="entry name" value="CA_dom"/>
</dbReference>
<keyword evidence="8" id="KW-0325">Glycoprotein</keyword>
<evidence type="ECO:0000256" key="10">
    <source>
        <dbReference type="ARBA" id="ARBA00048348"/>
    </source>
</evidence>
<dbReference type="SUPFAM" id="SSF51069">
    <property type="entry name" value="Carbonic anhydrase"/>
    <property type="match status" value="1"/>
</dbReference>
<accession>A0A267EQF4</accession>
<keyword evidence="5" id="KW-0272">Extracellular matrix</keyword>
<organism evidence="13 14">
    <name type="scientific">Macrostomum lignano</name>
    <dbReference type="NCBI Taxonomy" id="282301"/>
    <lineage>
        <taxon>Eukaryota</taxon>
        <taxon>Metazoa</taxon>
        <taxon>Spiralia</taxon>
        <taxon>Lophotrochozoa</taxon>
        <taxon>Platyhelminthes</taxon>
        <taxon>Rhabditophora</taxon>
        <taxon>Macrostomorpha</taxon>
        <taxon>Macrostomida</taxon>
        <taxon>Macrostomidae</taxon>
        <taxon>Macrostomum</taxon>
    </lineage>
</organism>
<evidence type="ECO:0000259" key="12">
    <source>
        <dbReference type="PROSITE" id="PS51144"/>
    </source>
</evidence>
<feature type="domain" description="Alpha-carbonic anhydrase" evidence="12">
    <location>
        <begin position="1"/>
        <end position="259"/>
    </location>
</feature>
<dbReference type="STRING" id="282301.A0A267EQF4"/>
<sequence>MDWGYDNEIGPHTWSRRYPDAAGSSQSPINIDTNRAEFSSALEAKPLSFQHPQLSNCSLTNTGASFLVAVDAEVAEVEGGPLPGPYRFAQFHMHWGSSDAFGSEHALNGKFYPAELHLVHWNAKKYDKFEAAASQRDGLAVLGVMVEIGAPNAELDKVMRQFDNIKTAGARTQLSEPVCLNNLLPQDTSKYFTYPGSLTTPPCFESVCWILFASQITISREQLESLRSLKSCHGEPPEPLVNNYRHLIPLGKRSLLASFNGV</sequence>
<evidence type="ECO:0000313" key="14">
    <source>
        <dbReference type="Proteomes" id="UP000215902"/>
    </source>
</evidence>
<gene>
    <name evidence="13" type="ORF">BOX15_Mlig026784g1</name>
</gene>
<evidence type="ECO:0000256" key="6">
    <source>
        <dbReference type="ARBA" id="ARBA00022723"/>
    </source>
</evidence>
<dbReference type="GO" id="GO:0008270">
    <property type="term" value="F:zinc ion binding"/>
    <property type="evidence" value="ECO:0007669"/>
    <property type="project" value="UniProtKB-UniRule"/>
</dbReference>
<dbReference type="InterPro" id="IPR023561">
    <property type="entry name" value="Carbonic_anhydrase_a-class"/>
</dbReference>